<dbReference type="AlphaFoldDB" id="A0A6I6DAH6"/>
<keyword evidence="3" id="KW-0812">Transmembrane</keyword>
<protein>
    <submittedName>
        <fullName evidence="4">Uncharacterized protein</fullName>
    </submittedName>
</protein>
<keyword evidence="5" id="KW-1185">Reference proteome</keyword>
<name>A0A6I6DAH6_9GAMM</name>
<feature type="region of interest" description="Disordered" evidence="2">
    <location>
        <begin position="222"/>
        <end position="476"/>
    </location>
</feature>
<evidence type="ECO:0000313" key="5">
    <source>
        <dbReference type="Proteomes" id="UP000427716"/>
    </source>
</evidence>
<dbReference type="EMBL" id="CP046415">
    <property type="protein sequence ID" value="QGT78552.1"/>
    <property type="molecule type" value="Genomic_DNA"/>
</dbReference>
<evidence type="ECO:0000313" key="4">
    <source>
        <dbReference type="EMBL" id="QGT78552.1"/>
    </source>
</evidence>
<keyword evidence="3" id="KW-0472">Membrane</keyword>
<proteinExistence type="predicted"/>
<evidence type="ECO:0000256" key="1">
    <source>
        <dbReference type="SAM" id="Coils"/>
    </source>
</evidence>
<feature type="coiled-coil region" evidence="1">
    <location>
        <begin position="134"/>
        <end position="168"/>
    </location>
</feature>
<feature type="compositionally biased region" description="Low complexity" evidence="2">
    <location>
        <begin position="305"/>
        <end position="323"/>
    </location>
</feature>
<accession>A0A6I6DAH6</accession>
<evidence type="ECO:0000256" key="3">
    <source>
        <dbReference type="SAM" id="Phobius"/>
    </source>
</evidence>
<organism evidence="4 5">
    <name type="scientific">Guyparkeria halophila</name>
    <dbReference type="NCBI Taxonomy" id="47960"/>
    <lineage>
        <taxon>Bacteria</taxon>
        <taxon>Pseudomonadati</taxon>
        <taxon>Pseudomonadota</taxon>
        <taxon>Gammaproteobacteria</taxon>
        <taxon>Chromatiales</taxon>
        <taxon>Thioalkalibacteraceae</taxon>
        <taxon>Guyparkeria</taxon>
    </lineage>
</organism>
<feature type="compositionally biased region" description="Basic and acidic residues" evidence="2">
    <location>
        <begin position="454"/>
        <end position="466"/>
    </location>
</feature>
<feature type="transmembrane region" description="Helical" evidence="3">
    <location>
        <begin position="12"/>
        <end position="33"/>
    </location>
</feature>
<evidence type="ECO:0000256" key="2">
    <source>
        <dbReference type="SAM" id="MobiDB-lite"/>
    </source>
</evidence>
<dbReference type="RefSeq" id="WP_156573990.1">
    <property type="nucleotide sequence ID" value="NZ_CP046415.1"/>
</dbReference>
<keyword evidence="1" id="KW-0175">Coiled coil</keyword>
<feature type="compositionally biased region" description="Acidic residues" evidence="2">
    <location>
        <begin position="467"/>
        <end position="476"/>
    </location>
</feature>
<feature type="compositionally biased region" description="Acidic residues" evidence="2">
    <location>
        <begin position="423"/>
        <end position="453"/>
    </location>
</feature>
<reference evidence="4 5" key="1">
    <citation type="submission" date="2019-11" db="EMBL/GenBank/DDBJ databases">
        <authorList>
            <person name="Zhang J."/>
            <person name="Sun C."/>
        </authorList>
    </citation>
    <scope>NUCLEOTIDE SEQUENCE [LARGE SCALE GENOMIC DNA]</scope>
    <source>
        <strain evidence="5">sp2</strain>
    </source>
</reference>
<feature type="compositionally biased region" description="Low complexity" evidence="2">
    <location>
        <begin position="265"/>
        <end position="297"/>
    </location>
</feature>
<dbReference type="KEGG" id="ghl:GM160_06375"/>
<gene>
    <name evidence="4" type="ORF">GM160_06375</name>
</gene>
<dbReference type="Proteomes" id="UP000427716">
    <property type="component" value="Chromosome"/>
</dbReference>
<keyword evidence="3" id="KW-1133">Transmembrane helix</keyword>
<sequence length="492" mass="53502">MLDYFLSSDWAIIATELLAGFIVISLILAILVWRGQRRHTGAAERLLDDRDPIMRASEEMVDRQIQRVWPELKLDDEQRETYAERSLDAIEAMVEPWLEPKRYELAAVARRFLQVRQADLEQLLTLARAQAEQSDADESRIAELEGDIKELREQRDRQAKQLNESLETVNVMVREYGRKFDYNEEPHVATVLKAIVMVQEMEAGADCETAKRRADDVFSEDLVATSSAPAEAENDPAPAPASDADASTPEDEAQSPALSPEEEMAAAMEAEAAGQQPDDATDATAQEPAPQAAGEPTSADEETQTEATPAAEAAVGEATDETTSQAPTSDSEAENATTASDDTDDIDQLIESAAQAKSENDAIEAGGQQPTPSEDAAEPKSAGTAPTADDAQPESTDAPDEASNDQDTSAVADDSQEQSESAEQADERDLDEVETPAAEPEENENGVIDLDDVEIPKEEEKGKDDDKEQEFDLDDIDALLDAEIARKHGKDS</sequence>